<dbReference type="NCBIfam" id="TIGR03904">
    <property type="entry name" value="SAM_YgiQ"/>
    <property type="match status" value="1"/>
</dbReference>
<evidence type="ECO:0000256" key="1">
    <source>
        <dbReference type="ARBA" id="ARBA00022485"/>
    </source>
</evidence>
<dbReference type="PANTHER" id="PTHR32331">
    <property type="entry name" value="UPF0313 PROTEIN YGIQ"/>
    <property type="match status" value="1"/>
</dbReference>
<protein>
    <submittedName>
        <fullName evidence="9">YgiQ family radical SAM protein</fullName>
    </submittedName>
</protein>
<comment type="cofactor">
    <cofactor evidence="6">
        <name>[4Fe-4S] cluster</name>
        <dbReference type="ChEBI" id="CHEBI:49883"/>
    </cofactor>
    <text evidence="6">Binds 1 [4Fe-4S] cluster. The cluster is coordinated with 3 cysteines and an exchangeable S-adenosyl-L-methionine.</text>
</comment>
<keyword evidence="2 6" id="KW-0949">S-adenosyl-L-methionine</keyword>
<comment type="similarity">
    <text evidence="6">Belongs to the UPF0313 family.</text>
</comment>
<dbReference type="InterPro" id="IPR007197">
    <property type="entry name" value="rSAM"/>
</dbReference>
<gene>
    <name evidence="9" type="ORF">GKZ57_05545</name>
</gene>
<feature type="binding site" evidence="6">
    <location>
        <position position="308"/>
    </location>
    <ligand>
        <name>[4Fe-4S] cluster</name>
        <dbReference type="ChEBI" id="CHEBI:49883"/>
        <note>4Fe-4S-S-AdoMet</note>
    </ligand>
</feature>
<dbReference type="InterPro" id="IPR058240">
    <property type="entry name" value="rSAM_sf"/>
</dbReference>
<accession>A0A844GJ76</accession>
<dbReference type="Pfam" id="PF04055">
    <property type="entry name" value="Radical_SAM"/>
    <property type="match status" value="1"/>
</dbReference>
<dbReference type="InterPro" id="IPR024560">
    <property type="entry name" value="UPF0313_C"/>
</dbReference>
<feature type="region of interest" description="Disordered" evidence="7">
    <location>
        <begin position="598"/>
        <end position="630"/>
    </location>
</feature>
<dbReference type="EMBL" id="WMBC01000003">
    <property type="protein sequence ID" value="MTD60741.1"/>
    <property type="molecule type" value="Genomic_DNA"/>
</dbReference>
<dbReference type="SMART" id="SM00729">
    <property type="entry name" value="Elp3"/>
    <property type="match status" value="1"/>
</dbReference>
<feature type="binding site" evidence="6">
    <location>
        <position position="315"/>
    </location>
    <ligand>
        <name>[4Fe-4S] cluster</name>
        <dbReference type="ChEBI" id="CHEBI:49883"/>
        <note>4Fe-4S-S-AdoMet</note>
    </ligand>
</feature>
<evidence type="ECO:0000256" key="5">
    <source>
        <dbReference type="ARBA" id="ARBA00023014"/>
    </source>
</evidence>
<dbReference type="RefSeq" id="WP_154779977.1">
    <property type="nucleotide sequence ID" value="NZ_WMBC01000003.1"/>
</dbReference>
<organism evidence="9 10">
    <name type="scientific">Blautia luti DSM 14534 = JCM 17040</name>
    <dbReference type="NCBI Taxonomy" id="649762"/>
    <lineage>
        <taxon>Bacteria</taxon>
        <taxon>Bacillati</taxon>
        <taxon>Bacillota</taxon>
        <taxon>Clostridia</taxon>
        <taxon>Lachnospirales</taxon>
        <taxon>Lachnospiraceae</taxon>
        <taxon>Blautia</taxon>
    </lineage>
</organism>
<feature type="compositionally biased region" description="Basic residues" evidence="7">
    <location>
        <begin position="612"/>
        <end position="630"/>
    </location>
</feature>
<evidence type="ECO:0000313" key="10">
    <source>
        <dbReference type="Proteomes" id="UP000437824"/>
    </source>
</evidence>
<keyword evidence="4 6" id="KW-0408">Iron</keyword>
<evidence type="ECO:0000256" key="7">
    <source>
        <dbReference type="SAM" id="MobiDB-lite"/>
    </source>
</evidence>
<feature type="binding site" evidence="6">
    <location>
        <position position="312"/>
    </location>
    <ligand>
        <name>[4Fe-4S] cluster</name>
        <dbReference type="ChEBI" id="CHEBI:49883"/>
        <note>4Fe-4S-S-AdoMet</note>
    </ligand>
</feature>
<proteinExistence type="inferred from homology"/>
<dbReference type="Gene3D" id="3.80.30.20">
    <property type="entry name" value="tm_1862 like domain"/>
    <property type="match status" value="1"/>
</dbReference>
<dbReference type="SUPFAM" id="SSF102114">
    <property type="entry name" value="Radical SAM enzymes"/>
    <property type="match status" value="1"/>
</dbReference>
<dbReference type="GO" id="GO:0051539">
    <property type="term" value="F:4 iron, 4 sulfur cluster binding"/>
    <property type="evidence" value="ECO:0007669"/>
    <property type="project" value="UniProtKB-KW"/>
</dbReference>
<dbReference type="SFLD" id="SFLDS00029">
    <property type="entry name" value="Radical_SAM"/>
    <property type="match status" value="1"/>
</dbReference>
<evidence type="ECO:0000256" key="2">
    <source>
        <dbReference type="ARBA" id="ARBA00022691"/>
    </source>
</evidence>
<name>A0A844GJ76_9FIRM</name>
<dbReference type="HAMAP" id="MF_01251">
    <property type="entry name" value="UPF0313"/>
    <property type="match status" value="1"/>
</dbReference>
<keyword evidence="5 6" id="KW-0411">Iron-sulfur</keyword>
<dbReference type="SFLD" id="SFLDG01082">
    <property type="entry name" value="B12-binding_domain_containing"/>
    <property type="match status" value="1"/>
</dbReference>
<dbReference type="InterPro" id="IPR023404">
    <property type="entry name" value="rSAM_horseshoe"/>
</dbReference>
<dbReference type="InterPro" id="IPR013704">
    <property type="entry name" value="UPF0313_N"/>
</dbReference>
<evidence type="ECO:0000256" key="6">
    <source>
        <dbReference type="HAMAP-Rule" id="MF_01251"/>
    </source>
</evidence>
<dbReference type="PANTHER" id="PTHR32331:SF0">
    <property type="entry name" value="UPF0313 PROTEIN YGIQ"/>
    <property type="match status" value="1"/>
</dbReference>
<keyword evidence="1 6" id="KW-0004">4Fe-4S</keyword>
<dbReference type="Pfam" id="PF11842">
    <property type="entry name" value="DUF3362"/>
    <property type="match status" value="1"/>
</dbReference>
<evidence type="ECO:0000256" key="4">
    <source>
        <dbReference type="ARBA" id="ARBA00023004"/>
    </source>
</evidence>
<evidence type="ECO:0000313" key="9">
    <source>
        <dbReference type="EMBL" id="MTD60741.1"/>
    </source>
</evidence>
<dbReference type="GO" id="GO:0003824">
    <property type="term" value="F:catalytic activity"/>
    <property type="evidence" value="ECO:0007669"/>
    <property type="project" value="InterPro"/>
</dbReference>
<dbReference type="AlphaFoldDB" id="A0A844GJ76"/>
<reference evidence="9 10" key="1">
    <citation type="submission" date="2019-11" db="EMBL/GenBank/DDBJ databases">
        <title>Draft genome sequence of Blautia luti DSM 14534T, isolated from human stool.</title>
        <authorList>
            <person name="Ortiz R."/>
            <person name="Melis-Arcos F."/>
            <person name="Covarrubias P."/>
            <person name="Cardenas J.P."/>
            <person name="Perez-Donoso J."/>
            <person name="Almonacid D."/>
        </authorList>
    </citation>
    <scope>NUCLEOTIDE SEQUENCE [LARGE SCALE GENOMIC DNA]</scope>
    <source>
        <strain evidence="9 10">DSM 14534</strain>
    </source>
</reference>
<keyword evidence="3 6" id="KW-0479">Metal-binding</keyword>
<evidence type="ECO:0000259" key="8">
    <source>
        <dbReference type="PROSITE" id="PS51918"/>
    </source>
</evidence>
<sequence>MQDFLPVNKKEMKERGWEQADFVYVIGDAYVDHPSFGAAIISRLLESRGYKVGIISQPDWRKKESIQVFGEPRLGFLVTAGNMDSMVNHYTVSKKHRQKDSYSPGGQMGLRPDRAAIVYSNLIRQTYKHTPIILGGIEASLRRMAHYDYWENKVKHSILIDSGADLISYGMGEHSIIEIAESLESGIPVEEITYIAGTVFKCKDLDRVYEPIVLPSYEEVKEDKKTYADSFAIQYQNTDPFSARPMAEFYGSRGYVVQNPPALPLSQEEMDDVYALPYTERVHPMYEKQGGIPALEEIKFSLTSNRGCFGGCNFCALTFHQGRILQTRSHESLIEEAERMTRDPEFKGYIHDVGGPTADFRQPSCQKQLTKGVCKNRQCLFPEPCKNLKVDHSDYVTLLRKLRQIPGVKKVFIRSGVRFDYVVADRDKTFLNELVEHHVSGQLRVAPEHVSDQVLKYMGKPCHSVYEEFLREYDKANKRTGRQQYAVPYFMSSHPGCTMKEAVKLAEYVRDLGFTPEQVQDFYPTPSTLSTCMYYTGIHPLTGEKVYVPRNPHEKAIQRALMQYKNPENRELVLEGLKLAGRMDLVGYGPKCLIRPIREKQEKKNGNDRRNQNRKTIRNVHKKNPKGGRR</sequence>
<evidence type="ECO:0000256" key="3">
    <source>
        <dbReference type="ARBA" id="ARBA00022723"/>
    </source>
</evidence>
<dbReference type="SFLD" id="SFLDG01069">
    <property type="entry name" value="UPF0313"/>
    <property type="match status" value="1"/>
</dbReference>
<dbReference type="InterPro" id="IPR022946">
    <property type="entry name" value="UPF0313"/>
</dbReference>
<dbReference type="GO" id="GO:0005506">
    <property type="term" value="F:iron ion binding"/>
    <property type="evidence" value="ECO:0007669"/>
    <property type="project" value="UniProtKB-UniRule"/>
</dbReference>
<dbReference type="InterPro" id="IPR006638">
    <property type="entry name" value="Elp3/MiaA/NifB-like_rSAM"/>
</dbReference>
<feature type="compositionally biased region" description="Basic and acidic residues" evidence="7">
    <location>
        <begin position="598"/>
        <end position="611"/>
    </location>
</feature>
<dbReference type="PROSITE" id="PS51918">
    <property type="entry name" value="RADICAL_SAM"/>
    <property type="match status" value="1"/>
</dbReference>
<dbReference type="Proteomes" id="UP000437824">
    <property type="component" value="Unassembled WGS sequence"/>
</dbReference>
<dbReference type="Pfam" id="PF08497">
    <property type="entry name" value="Radical_SAM_N"/>
    <property type="match status" value="1"/>
</dbReference>
<comment type="caution">
    <text evidence="9">The sequence shown here is derived from an EMBL/GenBank/DDBJ whole genome shotgun (WGS) entry which is preliminary data.</text>
</comment>
<feature type="domain" description="Radical SAM core" evidence="8">
    <location>
        <begin position="294"/>
        <end position="565"/>
    </location>
</feature>